<evidence type="ECO:0000256" key="1">
    <source>
        <dbReference type="ARBA" id="ARBA00023015"/>
    </source>
</evidence>
<dbReference type="SUPFAM" id="SSF64288">
    <property type="entry name" value="Chorismate lyase-like"/>
    <property type="match status" value="1"/>
</dbReference>
<dbReference type="PRINTS" id="PR00035">
    <property type="entry name" value="HTHGNTR"/>
</dbReference>
<dbReference type="PANTHER" id="PTHR44846">
    <property type="entry name" value="MANNOSYL-D-GLYCERATE TRANSPORT/METABOLISM SYSTEM REPRESSOR MNGR-RELATED"/>
    <property type="match status" value="1"/>
</dbReference>
<dbReference type="EMBL" id="JAAGWZ010000002">
    <property type="protein sequence ID" value="NEM91505.1"/>
    <property type="molecule type" value="Genomic_DNA"/>
</dbReference>
<sequence length="263" mass="28635">MSATDTHAARTRSDEDVIRGGVLRFVREAALEFQALPGELEIAKRLDCSRQQVRHALADLERQGVVIRRQGAATVVDPLALRMSVRLEDQLEHSELLERMGYRAEVEVIDSGFTPLTRGIASILTPDADATAFRVVKRWRADGTAAMVAENTLTFPAGARPELDPEQSVFSLAEQVWGESIVWEVATPGVTTIDEAAATPTGLPLGSAALTLEIIGVTASGRRVFHAAETHNPQIVTYSFVRTVSAPWVNPHGADSQIVRHVR</sequence>
<dbReference type="PANTHER" id="PTHR44846:SF1">
    <property type="entry name" value="MANNOSYL-D-GLYCERATE TRANSPORT_METABOLISM SYSTEM REPRESSOR MNGR-RELATED"/>
    <property type="match status" value="1"/>
</dbReference>
<keyword evidence="2" id="KW-0238">DNA-binding</keyword>
<dbReference type="InterPro" id="IPR036390">
    <property type="entry name" value="WH_DNA-bd_sf"/>
</dbReference>
<dbReference type="InterPro" id="IPR028978">
    <property type="entry name" value="Chorismate_lyase_/UTRA_dom_sf"/>
</dbReference>
<evidence type="ECO:0000313" key="6">
    <source>
        <dbReference type="Proteomes" id="UP000479756"/>
    </source>
</evidence>
<evidence type="ECO:0000256" key="2">
    <source>
        <dbReference type="ARBA" id="ARBA00023125"/>
    </source>
</evidence>
<dbReference type="GO" id="GO:0003700">
    <property type="term" value="F:DNA-binding transcription factor activity"/>
    <property type="evidence" value="ECO:0007669"/>
    <property type="project" value="InterPro"/>
</dbReference>
<dbReference type="Gene3D" id="1.10.10.10">
    <property type="entry name" value="Winged helix-like DNA-binding domain superfamily/Winged helix DNA-binding domain"/>
    <property type="match status" value="1"/>
</dbReference>
<dbReference type="Proteomes" id="UP000479756">
    <property type="component" value="Unassembled WGS sequence"/>
</dbReference>
<comment type="caution">
    <text evidence="5">The sequence shown here is derived from an EMBL/GenBank/DDBJ whole genome shotgun (WGS) entry which is preliminary data.</text>
</comment>
<dbReference type="InterPro" id="IPR000524">
    <property type="entry name" value="Tscrpt_reg_HTH_GntR"/>
</dbReference>
<evidence type="ECO:0000256" key="3">
    <source>
        <dbReference type="ARBA" id="ARBA00023163"/>
    </source>
</evidence>
<dbReference type="GO" id="GO:0045892">
    <property type="term" value="P:negative regulation of DNA-templated transcription"/>
    <property type="evidence" value="ECO:0007669"/>
    <property type="project" value="TreeGrafter"/>
</dbReference>
<reference evidence="5 6" key="1">
    <citation type="journal article" date="2014" name="Int. J. Syst. Evol. Microbiol.">
        <title>Description of Galbitalea soli gen. nov., sp. nov., and Frondihabitans sucicola sp. nov.</title>
        <authorList>
            <person name="Kim S.J."/>
            <person name="Lim J.M."/>
            <person name="Ahn J.H."/>
            <person name="Weon H.Y."/>
            <person name="Hamada M."/>
            <person name="Suzuki K."/>
            <person name="Ahn T.Y."/>
            <person name="Kwon S.W."/>
        </authorList>
    </citation>
    <scope>NUCLEOTIDE SEQUENCE [LARGE SCALE GENOMIC DNA]</scope>
    <source>
        <strain evidence="5 6">NBRC 108727</strain>
    </source>
</reference>
<evidence type="ECO:0000259" key="4">
    <source>
        <dbReference type="Pfam" id="PF00392"/>
    </source>
</evidence>
<proteinExistence type="predicted"/>
<keyword evidence="3" id="KW-0804">Transcription</keyword>
<dbReference type="Gene3D" id="3.40.1410.10">
    <property type="entry name" value="Chorismate lyase-like"/>
    <property type="match status" value="1"/>
</dbReference>
<gene>
    <name evidence="5" type="ORF">G3T37_09060</name>
</gene>
<organism evidence="5 6">
    <name type="scientific">Galbitalea soli</name>
    <dbReference type="NCBI Taxonomy" id="1268042"/>
    <lineage>
        <taxon>Bacteria</taxon>
        <taxon>Bacillati</taxon>
        <taxon>Actinomycetota</taxon>
        <taxon>Actinomycetes</taxon>
        <taxon>Micrococcales</taxon>
        <taxon>Microbacteriaceae</taxon>
        <taxon>Galbitalea</taxon>
    </lineage>
</organism>
<dbReference type="InterPro" id="IPR036388">
    <property type="entry name" value="WH-like_DNA-bd_sf"/>
</dbReference>
<dbReference type="Pfam" id="PF00392">
    <property type="entry name" value="GntR"/>
    <property type="match status" value="1"/>
</dbReference>
<keyword evidence="1" id="KW-0805">Transcription regulation</keyword>
<name>A0A7C9PNB6_9MICO</name>
<dbReference type="InterPro" id="IPR050679">
    <property type="entry name" value="Bact_HTH_transcr_reg"/>
</dbReference>
<protein>
    <submittedName>
        <fullName evidence="5">GntR family transcriptional regulator</fullName>
    </submittedName>
</protein>
<dbReference type="RefSeq" id="WP_163473264.1">
    <property type="nucleotide sequence ID" value="NZ_JAAGWZ010000002.1"/>
</dbReference>
<evidence type="ECO:0000313" key="5">
    <source>
        <dbReference type="EMBL" id="NEM91505.1"/>
    </source>
</evidence>
<dbReference type="SUPFAM" id="SSF46785">
    <property type="entry name" value="Winged helix' DNA-binding domain"/>
    <property type="match status" value="1"/>
</dbReference>
<accession>A0A7C9PNB6</accession>
<keyword evidence="6" id="KW-1185">Reference proteome</keyword>
<dbReference type="GO" id="GO:0003677">
    <property type="term" value="F:DNA binding"/>
    <property type="evidence" value="ECO:0007669"/>
    <property type="project" value="UniProtKB-KW"/>
</dbReference>
<dbReference type="AlphaFoldDB" id="A0A7C9PNB6"/>
<feature type="domain" description="HTH gntR-type" evidence="4">
    <location>
        <begin position="34"/>
        <end position="76"/>
    </location>
</feature>